<organism evidence="1 2">
    <name type="scientific">Camellia lanceoleosa</name>
    <dbReference type="NCBI Taxonomy" id="1840588"/>
    <lineage>
        <taxon>Eukaryota</taxon>
        <taxon>Viridiplantae</taxon>
        <taxon>Streptophyta</taxon>
        <taxon>Embryophyta</taxon>
        <taxon>Tracheophyta</taxon>
        <taxon>Spermatophyta</taxon>
        <taxon>Magnoliopsida</taxon>
        <taxon>eudicotyledons</taxon>
        <taxon>Gunneridae</taxon>
        <taxon>Pentapetalae</taxon>
        <taxon>asterids</taxon>
        <taxon>Ericales</taxon>
        <taxon>Theaceae</taxon>
        <taxon>Camellia</taxon>
    </lineage>
</organism>
<proteinExistence type="predicted"/>
<name>A0ACC0GKQ2_9ERIC</name>
<gene>
    <name evidence="1" type="ORF">LOK49_LG09G02811</name>
</gene>
<reference evidence="1 2" key="1">
    <citation type="journal article" date="2022" name="Plant J.">
        <title>Chromosome-level genome of Camellia lanceoleosa provides a valuable resource for understanding genome evolution and self-incompatibility.</title>
        <authorList>
            <person name="Gong W."/>
            <person name="Xiao S."/>
            <person name="Wang L."/>
            <person name="Liao Z."/>
            <person name="Chang Y."/>
            <person name="Mo W."/>
            <person name="Hu G."/>
            <person name="Li W."/>
            <person name="Zhao G."/>
            <person name="Zhu H."/>
            <person name="Hu X."/>
            <person name="Ji K."/>
            <person name="Xiang X."/>
            <person name="Song Q."/>
            <person name="Yuan D."/>
            <person name="Jin S."/>
            <person name="Zhang L."/>
        </authorList>
    </citation>
    <scope>NUCLEOTIDE SEQUENCE [LARGE SCALE GENOMIC DNA]</scope>
    <source>
        <strain evidence="1">SQ_2022a</strain>
    </source>
</reference>
<dbReference type="Proteomes" id="UP001060215">
    <property type="component" value="Chromosome 8"/>
</dbReference>
<accession>A0ACC0GKQ2</accession>
<sequence>MGEKWDIAMAALYLVSDAGNYINGTTLVVDGGLWLSRPRHLPKEAVKQLSRVVETRSRNAPVGIPKSKL</sequence>
<evidence type="ECO:0000313" key="1">
    <source>
        <dbReference type="EMBL" id="KAI8000651.1"/>
    </source>
</evidence>
<keyword evidence="2" id="KW-1185">Reference proteome</keyword>
<evidence type="ECO:0000313" key="2">
    <source>
        <dbReference type="Proteomes" id="UP001060215"/>
    </source>
</evidence>
<comment type="caution">
    <text evidence="1">The sequence shown here is derived from an EMBL/GenBank/DDBJ whole genome shotgun (WGS) entry which is preliminary data.</text>
</comment>
<protein>
    <submittedName>
        <fullName evidence="1">Peroxisomal 2,4-dienoyl-CoA reductase</fullName>
    </submittedName>
</protein>
<dbReference type="EMBL" id="CM045765">
    <property type="protein sequence ID" value="KAI8000651.1"/>
    <property type="molecule type" value="Genomic_DNA"/>
</dbReference>